<dbReference type="PANTHER" id="PTHR45674:SF4">
    <property type="entry name" value="DNA LIGASE 1"/>
    <property type="match status" value="1"/>
</dbReference>
<comment type="similarity">
    <text evidence="1">Belongs to the ATP-dependent DNA ligase family.</text>
</comment>
<dbReference type="GO" id="GO:0005739">
    <property type="term" value="C:mitochondrion"/>
    <property type="evidence" value="ECO:0007669"/>
    <property type="project" value="TreeGrafter"/>
</dbReference>
<name>A0A922M3X7_SPOEX</name>
<dbReference type="GO" id="GO:1903461">
    <property type="term" value="P:Okazaki fragment processing involved in mitotic DNA replication"/>
    <property type="evidence" value="ECO:0007669"/>
    <property type="project" value="TreeGrafter"/>
</dbReference>
<evidence type="ECO:0000256" key="2">
    <source>
        <dbReference type="ARBA" id="ARBA00022598"/>
    </source>
</evidence>
<dbReference type="PANTHER" id="PTHR45674">
    <property type="entry name" value="DNA LIGASE 1/3 FAMILY MEMBER"/>
    <property type="match status" value="1"/>
</dbReference>
<dbReference type="SUPFAM" id="SSF117018">
    <property type="entry name" value="ATP-dependent DNA ligase DNA-binding domain"/>
    <property type="match status" value="1"/>
</dbReference>
<evidence type="ECO:0000256" key="4">
    <source>
        <dbReference type="ARBA" id="ARBA00023172"/>
    </source>
</evidence>
<organism evidence="8 9">
    <name type="scientific">Spodoptera exigua</name>
    <name type="common">Beet armyworm</name>
    <name type="synonym">Noctua fulgens</name>
    <dbReference type="NCBI Taxonomy" id="7107"/>
    <lineage>
        <taxon>Eukaryota</taxon>
        <taxon>Metazoa</taxon>
        <taxon>Ecdysozoa</taxon>
        <taxon>Arthropoda</taxon>
        <taxon>Hexapoda</taxon>
        <taxon>Insecta</taxon>
        <taxon>Pterygota</taxon>
        <taxon>Neoptera</taxon>
        <taxon>Endopterygota</taxon>
        <taxon>Lepidoptera</taxon>
        <taxon>Glossata</taxon>
        <taxon>Ditrysia</taxon>
        <taxon>Noctuoidea</taxon>
        <taxon>Noctuidae</taxon>
        <taxon>Amphipyrinae</taxon>
        <taxon>Spodoptera</taxon>
    </lineage>
</organism>
<dbReference type="GO" id="GO:0005634">
    <property type="term" value="C:nucleus"/>
    <property type="evidence" value="ECO:0007669"/>
    <property type="project" value="TreeGrafter"/>
</dbReference>
<dbReference type="Pfam" id="PF04675">
    <property type="entry name" value="DNA_ligase_A_N"/>
    <property type="match status" value="1"/>
</dbReference>
<evidence type="ECO:0000256" key="6">
    <source>
        <dbReference type="SAM" id="MobiDB-lite"/>
    </source>
</evidence>
<keyword evidence="4" id="KW-0233">DNA recombination</keyword>
<dbReference type="GO" id="GO:0006281">
    <property type="term" value="P:DNA repair"/>
    <property type="evidence" value="ECO:0007669"/>
    <property type="project" value="UniProtKB-KW"/>
</dbReference>
<dbReference type="GO" id="GO:0003677">
    <property type="term" value="F:DNA binding"/>
    <property type="evidence" value="ECO:0007669"/>
    <property type="project" value="InterPro"/>
</dbReference>
<comment type="caution">
    <text evidence="8">The sequence shown here is derived from an EMBL/GenBank/DDBJ whole genome shotgun (WGS) entry which is preliminary data.</text>
</comment>
<dbReference type="InterPro" id="IPR012308">
    <property type="entry name" value="DNA_ligase_ATP-dep_N"/>
</dbReference>
<accession>A0A922M3X7</accession>
<evidence type="ECO:0000256" key="5">
    <source>
        <dbReference type="ARBA" id="ARBA00023204"/>
    </source>
</evidence>
<feature type="domain" description="DNA ligase ATP-dependent N-terminal" evidence="7">
    <location>
        <begin position="8"/>
        <end position="56"/>
    </location>
</feature>
<keyword evidence="3" id="KW-0227">DNA damage</keyword>
<reference evidence="8" key="1">
    <citation type="journal article" date="2021" name="G3 (Bethesda)">
        <title>Genome and transcriptome analysis of the beet armyworm Spodoptera exigua reveals targets for pest control. .</title>
        <authorList>
            <person name="Simon S."/>
            <person name="Breeschoten T."/>
            <person name="Jansen H.J."/>
            <person name="Dirks R.P."/>
            <person name="Schranz M.E."/>
            <person name="Ros V.I.D."/>
        </authorList>
    </citation>
    <scope>NUCLEOTIDE SEQUENCE</scope>
    <source>
        <strain evidence="8">TB_SE_WUR_2020</strain>
    </source>
</reference>
<feature type="region of interest" description="Disordered" evidence="6">
    <location>
        <begin position="66"/>
        <end position="86"/>
    </location>
</feature>
<evidence type="ECO:0000313" key="8">
    <source>
        <dbReference type="EMBL" id="KAH9629936.1"/>
    </source>
</evidence>
<feature type="compositionally biased region" description="Polar residues" evidence="6">
    <location>
        <begin position="76"/>
        <end position="86"/>
    </location>
</feature>
<proteinExistence type="inferred from homology"/>
<dbReference type="AlphaFoldDB" id="A0A922M3X7"/>
<protein>
    <recommendedName>
        <fullName evidence="7">DNA ligase ATP-dependent N-terminal domain-containing protein</fullName>
    </recommendedName>
</protein>
<dbReference type="Gene3D" id="1.10.3260.10">
    <property type="entry name" value="DNA ligase, ATP-dependent, N-terminal domain"/>
    <property type="match status" value="1"/>
</dbReference>
<keyword evidence="5" id="KW-0234">DNA repair</keyword>
<evidence type="ECO:0000256" key="1">
    <source>
        <dbReference type="ARBA" id="ARBA00007572"/>
    </source>
</evidence>
<dbReference type="GO" id="GO:0003910">
    <property type="term" value="F:DNA ligase (ATP) activity"/>
    <property type="evidence" value="ECO:0007669"/>
    <property type="project" value="InterPro"/>
</dbReference>
<evidence type="ECO:0000259" key="7">
    <source>
        <dbReference type="Pfam" id="PF04675"/>
    </source>
</evidence>
<keyword evidence="2" id="KW-0436">Ligase</keyword>
<sequence>MQRCSSPGQASMNKKISKIQTLYVACRHSEARYLIRSLEGKLRIGLAEQSVLQALAVATVLTPPGPDGVTELDASKNMSPEQFKVS</sequence>
<dbReference type="EMBL" id="JACEFF010000846">
    <property type="protein sequence ID" value="KAH9629936.1"/>
    <property type="molecule type" value="Genomic_DNA"/>
</dbReference>
<evidence type="ECO:0000256" key="3">
    <source>
        <dbReference type="ARBA" id="ARBA00022763"/>
    </source>
</evidence>
<dbReference type="InterPro" id="IPR050191">
    <property type="entry name" value="ATP-dep_DNA_ligase"/>
</dbReference>
<evidence type="ECO:0000313" key="9">
    <source>
        <dbReference type="Proteomes" id="UP000814243"/>
    </source>
</evidence>
<dbReference type="Proteomes" id="UP000814243">
    <property type="component" value="Unassembled WGS sequence"/>
</dbReference>
<gene>
    <name evidence="8" type="ORF">HF086_017451</name>
</gene>
<dbReference type="InterPro" id="IPR036599">
    <property type="entry name" value="DNA_ligase_N_sf"/>
</dbReference>
<dbReference type="GO" id="GO:0006310">
    <property type="term" value="P:DNA recombination"/>
    <property type="evidence" value="ECO:0007669"/>
    <property type="project" value="UniProtKB-KW"/>
</dbReference>